<protein>
    <submittedName>
        <fullName evidence="2">RING-type domain-containing protein</fullName>
    </submittedName>
</protein>
<evidence type="ECO:0000313" key="1">
    <source>
        <dbReference type="Proteomes" id="UP000887579"/>
    </source>
</evidence>
<dbReference type="Proteomes" id="UP000887579">
    <property type="component" value="Unplaced"/>
</dbReference>
<evidence type="ECO:0000313" key="2">
    <source>
        <dbReference type="WBParaSite" id="ES5_v2.g25232.t1"/>
    </source>
</evidence>
<name>A0AC34G646_9BILA</name>
<dbReference type="WBParaSite" id="ES5_v2.g25232.t1">
    <property type="protein sequence ID" value="ES5_v2.g25232.t1"/>
    <property type="gene ID" value="ES5_v2.g25232"/>
</dbReference>
<reference evidence="2" key="1">
    <citation type="submission" date="2022-11" db="UniProtKB">
        <authorList>
            <consortium name="WormBaseParasite"/>
        </authorList>
    </citation>
    <scope>IDENTIFICATION</scope>
</reference>
<accession>A0AC34G646</accession>
<sequence>MFNCNKLFGRLVPTLSQNIYHKSEALSNLFKRFKKENDYQFHQCIICCEYNLSKKFIQCQSNHPICQKCLQQLAKTHIYSLHYNTIIKGYPCPNYECEDHLSYETCSKFLTKKDKLHIQSKIHEAMLMNAEIKFDKCQKCGTLAEILDKKIFKCPNCFYKFCYNCNKKCTCSHDFDKCVKTVQKRNDVLSEALIHKCHNCSLPFIKKGGKYEACNQMDCPCGASQCYACREPIYGHLAHRCVRQKQRAHEIHERDIETAKRRYFLKNLL</sequence>
<proteinExistence type="predicted"/>
<organism evidence="1 2">
    <name type="scientific">Panagrolaimus sp. ES5</name>
    <dbReference type="NCBI Taxonomy" id="591445"/>
    <lineage>
        <taxon>Eukaryota</taxon>
        <taxon>Metazoa</taxon>
        <taxon>Ecdysozoa</taxon>
        <taxon>Nematoda</taxon>
        <taxon>Chromadorea</taxon>
        <taxon>Rhabditida</taxon>
        <taxon>Tylenchina</taxon>
        <taxon>Panagrolaimomorpha</taxon>
        <taxon>Panagrolaimoidea</taxon>
        <taxon>Panagrolaimidae</taxon>
        <taxon>Panagrolaimus</taxon>
    </lineage>
</organism>